<feature type="region of interest" description="Disordered" evidence="4">
    <location>
        <begin position="27"/>
        <end position="47"/>
    </location>
</feature>
<gene>
    <name evidence="6" type="primary">idnS2</name>
</gene>
<name>A0A077KXU1_9ACTN</name>
<proteinExistence type="inferred from homology"/>
<evidence type="ECO:0000259" key="5">
    <source>
        <dbReference type="SMART" id="SM00984"/>
    </source>
</evidence>
<dbReference type="AlphaFoldDB" id="A0A077KXU1"/>
<dbReference type="Gene3D" id="3.40.50.720">
    <property type="entry name" value="NAD(P)-binding Rossmann-like Domain"/>
    <property type="match status" value="2"/>
</dbReference>
<comment type="similarity">
    <text evidence="3">Belongs to the UDP-glucose/GDP-mannose dehydrogenase family.</text>
</comment>
<dbReference type="SUPFAM" id="SSF52413">
    <property type="entry name" value="UDP-glucose/GDP-mannose dehydrogenase C-terminal domain"/>
    <property type="match status" value="1"/>
</dbReference>
<dbReference type="PIRSF" id="PIRSF500136">
    <property type="entry name" value="UDP_ManNAc_DH"/>
    <property type="match status" value="1"/>
</dbReference>
<reference evidence="6" key="1">
    <citation type="journal article" date="2013" name="J. Antibiot.">
        <title>Identification of the incednine biosynthetic gene cluster: characterization of novel beta-glutamate-beta-decarboxylase IdnL3.</title>
        <authorList>
            <person name="Takaishi M."/>
            <person name="Kudo F."/>
            <person name="Eguchi T."/>
        </authorList>
    </citation>
    <scope>NUCLEOTIDE SEQUENCE</scope>
    <source>
        <strain evidence="6">ML694-90F3</strain>
    </source>
</reference>
<evidence type="ECO:0000313" key="6">
    <source>
        <dbReference type="EMBL" id="BAP34704.1"/>
    </source>
</evidence>
<dbReference type="InterPro" id="IPR001732">
    <property type="entry name" value="UDP-Glc/GDP-Man_DH_N"/>
</dbReference>
<dbReference type="InterPro" id="IPR014027">
    <property type="entry name" value="UDP-Glc/GDP-Man_DH_C"/>
</dbReference>
<dbReference type="InterPro" id="IPR028359">
    <property type="entry name" value="UDP_ManNAc/GlcNAc_DH"/>
</dbReference>
<dbReference type="GO" id="GO:0016616">
    <property type="term" value="F:oxidoreductase activity, acting on the CH-OH group of donors, NAD or NADP as acceptor"/>
    <property type="evidence" value="ECO:0007669"/>
    <property type="project" value="InterPro"/>
</dbReference>
<keyword evidence="2" id="KW-0520">NAD</keyword>
<dbReference type="InterPro" id="IPR017476">
    <property type="entry name" value="UDP-Glc/GDP-Man"/>
</dbReference>
<dbReference type="SUPFAM" id="SSF51735">
    <property type="entry name" value="NAD(P)-binding Rossmann-fold domains"/>
    <property type="match status" value="1"/>
</dbReference>
<dbReference type="GO" id="GO:0016628">
    <property type="term" value="F:oxidoreductase activity, acting on the CH-CH group of donors, NAD or NADP as acceptor"/>
    <property type="evidence" value="ECO:0007669"/>
    <property type="project" value="InterPro"/>
</dbReference>
<evidence type="ECO:0000256" key="1">
    <source>
        <dbReference type="ARBA" id="ARBA00023002"/>
    </source>
</evidence>
<dbReference type="EMBL" id="AB767280">
    <property type="protein sequence ID" value="BAP34704.1"/>
    <property type="molecule type" value="Genomic_DNA"/>
</dbReference>
<dbReference type="SUPFAM" id="SSF48179">
    <property type="entry name" value="6-phosphogluconate dehydrogenase C-terminal domain-like"/>
    <property type="match status" value="1"/>
</dbReference>
<dbReference type="SMART" id="SM00984">
    <property type="entry name" value="UDPG_MGDP_dh_C"/>
    <property type="match status" value="1"/>
</dbReference>
<dbReference type="PANTHER" id="PTHR43491:SF1">
    <property type="entry name" value="UDP-N-ACETYL-D-MANNOSAMINE DEHYDROGENASE"/>
    <property type="match status" value="1"/>
</dbReference>
<dbReference type="InterPro" id="IPR036291">
    <property type="entry name" value="NAD(P)-bd_dom_sf"/>
</dbReference>
<evidence type="ECO:0000256" key="3">
    <source>
        <dbReference type="PIRNR" id="PIRNR000124"/>
    </source>
</evidence>
<dbReference type="InterPro" id="IPR008927">
    <property type="entry name" value="6-PGluconate_DH-like_C_sf"/>
</dbReference>
<protein>
    <submittedName>
        <fullName evidence="6">UDP-glucose/GDP-mannose dehydrogenase</fullName>
    </submittedName>
</protein>
<dbReference type="GO" id="GO:0051287">
    <property type="term" value="F:NAD binding"/>
    <property type="evidence" value="ECO:0007669"/>
    <property type="project" value="InterPro"/>
</dbReference>
<sequence>MRDRAADSRRIATRRITLSFRTGHSGPHSEFGWNMPNTSTTERPTAPPTALTSVAVIGMGYVGLPTALGLLEGGVRVLGVDHSPERLRAIEARDVDLIEADHRRLEKALYQDGFELTGDPARLAEADAVMVCVPTPVDRYLLPDLGPLRSACEALVRHARPGQTLILTSTSFVGTTRQMLVEPLAARGLTAGRDVLVASSPERIDPGNVTHTQRETPRVLGGVTEDCAASAARVIELLTPAVHRVASPEVAEMTKLYENTFRAVNIALANEFADICSGLELDPIEVIDAARTKPYGFMAFNPGPGVGGHCIPCDPHYLLWQLRETRTAAPLVNQAMTSIAERPRGVVDRAHEVLSDTGRGLGGARVLVVGVAYKPGVLDVRSSSALDIIEELVRRGARVEYHDPLIPALALPAGGALESVARPGEGEWDLVLVHTVHPGHDYGWIGEGPLVVDATYRFRLADGSRAGATP</sequence>
<dbReference type="Pfam" id="PF03720">
    <property type="entry name" value="UDPG_MGDP_dh_C"/>
    <property type="match status" value="1"/>
</dbReference>
<evidence type="ECO:0000256" key="2">
    <source>
        <dbReference type="ARBA" id="ARBA00023027"/>
    </source>
</evidence>
<dbReference type="NCBIfam" id="TIGR03026">
    <property type="entry name" value="NDP-sugDHase"/>
    <property type="match status" value="1"/>
</dbReference>
<feature type="domain" description="UDP-glucose/GDP-mannose dehydrogenase C-terminal" evidence="5">
    <location>
        <begin position="367"/>
        <end position="460"/>
    </location>
</feature>
<evidence type="ECO:0000256" key="4">
    <source>
        <dbReference type="SAM" id="MobiDB-lite"/>
    </source>
</evidence>
<dbReference type="Pfam" id="PF03721">
    <property type="entry name" value="UDPG_MGDP_dh_N"/>
    <property type="match status" value="1"/>
</dbReference>
<organism evidence="6">
    <name type="scientific">Streptomyces sp. ML694-90F3</name>
    <dbReference type="NCBI Taxonomy" id="1265536"/>
    <lineage>
        <taxon>Bacteria</taxon>
        <taxon>Bacillati</taxon>
        <taxon>Actinomycetota</taxon>
        <taxon>Actinomycetes</taxon>
        <taxon>Kitasatosporales</taxon>
        <taxon>Streptomycetaceae</taxon>
        <taxon>Streptomyces</taxon>
    </lineage>
</organism>
<dbReference type="InterPro" id="IPR014026">
    <property type="entry name" value="UDP-Glc/GDP-Man_DH_dimer"/>
</dbReference>
<accession>A0A077KXU1</accession>
<dbReference type="PIRSF" id="PIRSF000124">
    <property type="entry name" value="UDPglc_GDPman_dh"/>
    <property type="match status" value="1"/>
</dbReference>
<keyword evidence="1" id="KW-0560">Oxidoreductase</keyword>
<dbReference type="PANTHER" id="PTHR43491">
    <property type="entry name" value="UDP-N-ACETYL-D-MANNOSAMINE DEHYDROGENASE"/>
    <property type="match status" value="1"/>
</dbReference>
<dbReference type="GO" id="GO:0000271">
    <property type="term" value="P:polysaccharide biosynthetic process"/>
    <property type="evidence" value="ECO:0007669"/>
    <property type="project" value="InterPro"/>
</dbReference>
<dbReference type="InterPro" id="IPR036220">
    <property type="entry name" value="UDP-Glc/GDP-Man_DH_C_sf"/>
</dbReference>
<dbReference type="Pfam" id="PF00984">
    <property type="entry name" value="UDPG_MGDP_dh"/>
    <property type="match status" value="1"/>
</dbReference>